<reference evidence="6" key="1">
    <citation type="submission" date="2012-12" db="EMBL/GenBank/DDBJ databases">
        <authorList>
            <person name="Hellsten U."/>
            <person name="Grimwood J."/>
            <person name="Chapman J.A."/>
            <person name="Shapiro H."/>
            <person name="Aerts A."/>
            <person name="Otillar R.P."/>
            <person name="Terry A.Y."/>
            <person name="Boore J.L."/>
            <person name="Simakov O."/>
            <person name="Marletaz F."/>
            <person name="Cho S.-J."/>
            <person name="Edsinger-Gonzales E."/>
            <person name="Havlak P."/>
            <person name="Kuo D.-H."/>
            <person name="Larsson T."/>
            <person name="Lv J."/>
            <person name="Arendt D."/>
            <person name="Savage R."/>
            <person name="Osoegawa K."/>
            <person name="de Jong P."/>
            <person name="Lindberg D.R."/>
            <person name="Seaver E.C."/>
            <person name="Weisblat D.A."/>
            <person name="Putnam N.H."/>
            <person name="Grigoriev I.V."/>
            <person name="Rokhsar D.S."/>
        </authorList>
    </citation>
    <scope>NUCLEOTIDE SEQUENCE</scope>
    <source>
        <strain evidence="6">I ESC-2004</strain>
    </source>
</reference>
<keyword evidence="6" id="KW-1185">Reference proteome</keyword>
<evidence type="ECO:0000313" key="5">
    <source>
        <dbReference type="EnsemblMetazoa" id="CapteP224854"/>
    </source>
</evidence>
<organism evidence="4">
    <name type="scientific">Capitella teleta</name>
    <name type="common">Polychaete worm</name>
    <dbReference type="NCBI Taxonomy" id="283909"/>
    <lineage>
        <taxon>Eukaryota</taxon>
        <taxon>Metazoa</taxon>
        <taxon>Spiralia</taxon>
        <taxon>Lophotrochozoa</taxon>
        <taxon>Annelida</taxon>
        <taxon>Polychaeta</taxon>
        <taxon>Sedentaria</taxon>
        <taxon>Scolecida</taxon>
        <taxon>Capitellidae</taxon>
        <taxon>Capitella</taxon>
    </lineage>
</organism>
<dbReference type="STRING" id="283909.R7UDU7"/>
<proteinExistence type="inferred from homology"/>
<evidence type="ECO:0000256" key="2">
    <source>
        <dbReference type="ARBA" id="ARBA00023186"/>
    </source>
</evidence>
<dbReference type="OMA" id="WVGRHEK"/>
<protein>
    <recommendedName>
        <fullName evidence="7">Urease accessory protein UreF</fullName>
    </recommendedName>
</protein>
<dbReference type="EMBL" id="AMQN01009083">
    <property type="status" value="NOT_ANNOTATED_CDS"/>
    <property type="molecule type" value="Genomic_DNA"/>
</dbReference>
<reference evidence="4 6" key="2">
    <citation type="journal article" date="2013" name="Nature">
        <title>Insights into bilaterian evolution from three spiralian genomes.</title>
        <authorList>
            <person name="Simakov O."/>
            <person name="Marletaz F."/>
            <person name="Cho S.J."/>
            <person name="Edsinger-Gonzales E."/>
            <person name="Havlak P."/>
            <person name="Hellsten U."/>
            <person name="Kuo D.H."/>
            <person name="Larsson T."/>
            <person name="Lv J."/>
            <person name="Arendt D."/>
            <person name="Savage R."/>
            <person name="Osoegawa K."/>
            <person name="de Jong P."/>
            <person name="Grimwood J."/>
            <person name="Chapman J.A."/>
            <person name="Shapiro H."/>
            <person name="Aerts A."/>
            <person name="Otillar R.P."/>
            <person name="Terry A.Y."/>
            <person name="Boore J.L."/>
            <person name="Grigoriev I.V."/>
            <person name="Lindberg D.R."/>
            <person name="Seaver E.C."/>
            <person name="Weisblat D.A."/>
            <person name="Putnam N.H."/>
            <person name="Rokhsar D.S."/>
        </authorList>
    </citation>
    <scope>NUCLEOTIDE SEQUENCE</scope>
    <source>
        <strain evidence="4 6">I ESC-2004</strain>
    </source>
</reference>
<dbReference type="InterPro" id="IPR002639">
    <property type="entry name" value="UreF"/>
</dbReference>
<dbReference type="GO" id="GO:0016151">
    <property type="term" value="F:nickel cation binding"/>
    <property type="evidence" value="ECO:0007669"/>
    <property type="project" value="InterPro"/>
</dbReference>
<dbReference type="OrthoDB" id="2550922at2759"/>
<comment type="similarity">
    <text evidence="3">Belongs to the UreF family.</text>
</comment>
<reference evidence="5" key="3">
    <citation type="submission" date="2015-06" db="UniProtKB">
        <authorList>
            <consortium name="EnsemblMetazoa"/>
        </authorList>
    </citation>
    <scope>IDENTIFICATION</scope>
</reference>
<dbReference type="EnsemblMetazoa" id="CapteT224854">
    <property type="protein sequence ID" value="CapteP224854"/>
    <property type="gene ID" value="CapteG224854"/>
</dbReference>
<dbReference type="Proteomes" id="UP000014760">
    <property type="component" value="Unassembled WGS sequence"/>
</dbReference>
<name>R7UDU7_CAPTE</name>
<accession>R7UDU7</accession>
<dbReference type="PANTHER" id="PTHR33620">
    <property type="entry name" value="UREASE ACCESSORY PROTEIN F"/>
    <property type="match status" value="1"/>
</dbReference>
<evidence type="ECO:0008006" key="7">
    <source>
        <dbReference type="Google" id="ProtNLM"/>
    </source>
</evidence>
<dbReference type="Gene3D" id="1.10.4190.10">
    <property type="entry name" value="Urease accessory protein UreF"/>
    <property type="match status" value="1"/>
</dbReference>
<dbReference type="InterPro" id="IPR038277">
    <property type="entry name" value="UreF_sf"/>
</dbReference>
<sequence>METNSGETQMLTIMQMCDSAFPTGGFSHSMGFESAHKHHNVTDMESFRRFILASLENTATKMVPFVREAHESADLMDAIIELDEHCQTCLTNHVENRASRRQGRALLDTSIETFIDVTMLRDLKVLVEDDRLLGHLPVVFGVVCASLQVGQKSTCLMFMYNSLRTMIASSVRLGFAGTLQAQGIQHEIQQLIPEIVDRHRSISVGEVHVSFPSVDVLQNLHDTMFSKLFYS</sequence>
<evidence type="ECO:0000256" key="1">
    <source>
        <dbReference type="ARBA" id="ARBA00022988"/>
    </source>
</evidence>
<keyword evidence="1" id="KW-0996">Nickel insertion</keyword>
<keyword evidence="2" id="KW-0143">Chaperone</keyword>
<dbReference type="AlphaFoldDB" id="R7UDU7"/>
<evidence type="ECO:0000313" key="4">
    <source>
        <dbReference type="EMBL" id="ELU01933.1"/>
    </source>
</evidence>
<evidence type="ECO:0000313" key="6">
    <source>
        <dbReference type="Proteomes" id="UP000014760"/>
    </source>
</evidence>
<dbReference type="Pfam" id="PF01730">
    <property type="entry name" value="UreF"/>
    <property type="match status" value="1"/>
</dbReference>
<gene>
    <name evidence="4" type="ORF">CAPTEDRAFT_224854</name>
</gene>
<dbReference type="HOGENOM" id="CLU_049215_1_1_1"/>
<dbReference type="PIRSF" id="PIRSF009467">
    <property type="entry name" value="Ureas_acces_UreF"/>
    <property type="match status" value="1"/>
</dbReference>
<dbReference type="HAMAP" id="MF_01385">
    <property type="entry name" value="UreF"/>
    <property type="match status" value="1"/>
</dbReference>
<dbReference type="EMBL" id="KB304553">
    <property type="protein sequence ID" value="ELU01933.1"/>
    <property type="molecule type" value="Genomic_DNA"/>
</dbReference>
<evidence type="ECO:0000256" key="3">
    <source>
        <dbReference type="ARBA" id="ARBA00046339"/>
    </source>
</evidence>
<dbReference type="PANTHER" id="PTHR33620:SF1">
    <property type="entry name" value="UREASE ACCESSORY PROTEIN F"/>
    <property type="match status" value="1"/>
</dbReference>